<protein>
    <submittedName>
        <fullName evidence="1">Uncharacterized protein</fullName>
    </submittedName>
</protein>
<gene>
    <name evidence="1" type="ORF">Salat_2981500</name>
</gene>
<reference evidence="1" key="1">
    <citation type="submission" date="2020-06" db="EMBL/GenBank/DDBJ databases">
        <authorList>
            <person name="Li T."/>
            <person name="Hu X."/>
            <person name="Zhang T."/>
            <person name="Song X."/>
            <person name="Zhang H."/>
            <person name="Dai N."/>
            <person name="Sheng W."/>
            <person name="Hou X."/>
            <person name="Wei L."/>
        </authorList>
    </citation>
    <scope>NUCLEOTIDE SEQUENCE</scope>
    <source>
        <strain evidence="1">3651</strain>
        <tissue evidence="1">Leaf</tissue>
    </source>
</reference>
<accession>A0AAE1XID5</accession>
<proteinExistence type="predicted"/>
<sequence length="231" mass="26631">MNSATKERLIRERRSSLRGPSALFYTFRVGGGGFFRELIGVGILTSRDSMSSLHVAVYPLNGREELKDLTECLSLRSWVQDWLAFLRWYCILALSEKVSLAEFFNSPVVNTSWVLEGHSERYQSCPFWSPLELKKKRLIKRHPDLNWDKGLSVPCLTTTTRPCRKKVTHSIILEICLIQSGLLPCLPNNLSTYGARRFHISRSEWDRVFSRLTVVPVELNYIDPNAQRLSR</sequence>
<dbReference type="EMBL" id="JACGWO010000015">
    <property type="protein sequence ID" value="KAK4412299.1"/>
    <property type="molecule type" value="Genomic_DNA"/>
</dbReference>
<keyword evidence="2" id="KW-1185">Reference proteome</keyword>
<evidence type="ECO:0000313" key="1">
    <source>
        <dbReference type="EMBL" id="KAK4412299.1"/>
    </source>
</evidence>
<evidence type="ECO:0000313" key="2">
    <source>
        <dbReference type="Proteomes" id="UP001293254"/>
    </source>
</evidence>
<name>A0AAE1XID5_9LAMI</name>
<comment type="caution">
    <text evidence="1">The sequence shown here is derived from an EMBL/GenBank/DDBJ whole genome shotgun (WGS) entry which is preliminary data.</text>
</comment>
<organism evidence="1 2">
    <name type="scientific">Sesamum alatum</name>
    <dbReference type="NCBI Taxonomy" id="300844"/>
    <lineage>
        <taxon>Eukaryota</taxon>
        <taxon>Viridiplantae</taxon>
        <taxon>Streptophyta</taxon>
        <taxon>Embryophyta</taxon>
        <taxon>Tracheophyta</taxon>
        <taxon>Spermatophyta</taxon>
        <taxon>Magnoliopsida</taxon>
        <taxon>eudicotyledons</taxon>
        <taxon>Gunneridae</taxon>
        <taxon>Pentapetalae</taxon>
        <taxon>asterids</taxon>
        <taxon>lamiids</taxon>
        <taxon>Lamiales</taxon>
        <taxon>Pedaliaceae</taxon>
        <taxon>Sesamum</taxon>
    </lineage>
</organism>
<reference evidence="1" key="2">
    <citation type="journal article" date="2024" name="Plant">
        <title>Genomic evolution and insights into agronomic trait innovations of Sesamum species.</title>
        <authorList>
            <person name="Miao H."/>
            <person name="Wang L."/>
            <person name="Qu L."/>
            <person name="Liu H."/>
            <person name="Sun Y."/>
            <person name="Le M."/>
            <person name="Wang Q."/>
            <person name="Wei S."/>
            <person name="Zheng Y."/>
            <person name="Lin W."/>
            <person name="Duan Y."/>
            <person name="Cao H."/>
            <person name="Xiong S."/>
            <person name="Wang X."/>
            <person name="Wei L."/>
            <person name="Li C."/>
            <person name="Ma Q."/>
            <person name="Ju M."/>
            <person name="Zhao R."/>
            <person name="Li G."/>
            <person name="Mu C."/>
            <person name="Tian Q."/>
            <person name="Mei H."/>
            <person name="Zhang T."/>
            <person name="Gao T."/>
            <person name="Zhang H."/>
        </authorList>
    </citation>
    <scope>NUCLEOTIDE SEQUENCE</scope>
    <source>
        <strain evidence="1">3651</strain>
    </source>
</reference>
<dbReference type="Proteomes" id="UP001293254">
    <property type="component" value="Unassembled WGS sequence"/>
</dbReference>
<dbReference type="AlphaFoldDB" id="A0AAE1XID5"/>